<reference evidence="3" key="1">
    <citation type="journal article" date="2013" name="Nature">
        <title>Draft genome of the wheat A-genome progenitor Triticum urartu.</title>
        <authorList>
            <person name="Ling H.Q."/>
            <person name="Zhao S."/>
            <person name="Liu D."/>
            <person name="Wang J."/>
            <person name="Sun H."/>
            <person name="Zhang C."/>
            <person name="Fan H."/>
            <person name="Li D."/>
            <person name="Dong L."/>
            <person name="Tao Y."/>
            <person name="Gao C."/>
            <person name="Wu H."/>
            <person name="Li Y."/>
            <person name="Cui Y."/>
            <person name="Guo X."/>
            <person name="Zheng S."/>
            <person name="Wang B."/>
            <person name="Yu K."/>
            <person name="Liang Q."/>
            <person name="Yang W."/>
            <person name="Lou X."/>
            <person name="Chen J."/>
            <person name="Feng M."/>
            <person name="Jian J."/>
            <person name="Zhang X."/>
            <person name="Luo G."/>
            <person name="Jiang Y."/>
            <person name="Liu J."/>
            <person name="Wang Z."/>
            <person name="Sha Y."/>
            <person name="Zhang B."/>
            <person name="Wu H."/>
            <person name="Tang D."/>
            <person name="Shen Q."/>
            <person name="Xue P."/>
            <person name="Zou S."/>
            <person name="Wang X."/>
            <person name="Liu X."/>
            <person name="Wang F."/>
            <person name="Yang Y."/>
            <person name="An X."/>
            <person name="Dong Z."/>
            <person name="Zhang K."/>
            <person name="Zhang X."/>
            <person name="Luo M.C."/>
            <person name="Dvorak J."/>
            <person name="Tong Y."/>
            <person name="Wang J."/>
            <person name="Yang H."/>
            <person name="Li Z."/>
            <person name="Wang D."/>
            <person name="Zhang A."/>
            <person name="Wang J."/>
        </authorList>
    </citation>
    <scope>NUCLEOTIDE SEQUENCE</scope>
</reference>
<dbReference type="EMBL" id="KD161319">
    <property type="protein sequence ID" value="EMS56232.1"/>
    <property type="molecule type" value="Genomic_DNA"/>
</dbReference>
<dbReference type="OMA" id="LMVREED"/>
<accession>M7Z885</accession>
<feature type="region of interest" description="Disordered" evidence="1">
    <location>
        <begin position="354"/>
        <end position="376"/>
    </location>
</feature>
<organism evidence="3">
    <name type="scientific">Triticum urartu</name>
    <name type="common">Red wild einkorn</name>
    <name type="synonym">Crithodium urartu</name>
    <dbReference type="NCBI Taxonomy" id="4572"/>
    <lineage>
        <taxon>Eukaryota</taxon>
        <taxon>Viridiplantae</taxon>
        <taxon>Streptophyta</taxon>
        <taxon>Embryophyta</taxon>
        <taxon>Tracheophyta</taxon>
        <taxon>Spermatophyta</taxon>
        <taxon>Magnoliopsida</taxon>
        <taxon>Liliopsida</taxon>
        <taxon>Poales</taxon>
        <taxon>Poaceae</taxon>
        <taxon>BOP clade</taxon>
        <taxon>Pooideae</taxon>
        <taxon>Triticodae</taxon>
        <taxon>Triticeae</taxon>
        <taxon>Triticinae</taxon>
        <taxon>Triticum</taxon>
    </lineage>
</organism>
<evidence type="ECO:0000256" key="1">
    <source>
        <dbReference type="SAM" id="MobiDB-lite"/>
    </source>
</evidence>
<name>M7Z885_TRIUA</name>
<dbReference type="PANTHER" id="PTHR31549">
    <property type="entry name" value="PROTEIN, PUTATIVE (DUF247)-RELATED-RELATED"/>
    <property type="match status" value="1"/>
</dbReference>
<dbReference type="InterPro" id="IPR004158">
    <property type="entry name" value="DUF247_pln"/>
</dbReference>
<keyword evidence="2" id="KW-0812">Transmembrane</keyword>
<evidence type="ECO:0000256" key="2">
    <source>
        <dbReference type="SAM" id="Phobius"/>
    </source>
</evidence>
<dbReference type="AlphaFoldDB" id="M7Z885"/>
<dbReference type="eggNOG" id="KOG4658">
    <property type="taxonomic scope" value="Eukaryota"/>
</dbReference>
<feature type="compositionally biased region" description="Polar residues" evidence="1">
    <location>
        <begin position="356"/>
        <end position="372"/>
    </location>
</feature>
<dbReference type="STRING" id="4572.M7Z885"/>
<keyword evidence="2" id="KW-1133">Transmembrane helix</keyword>
<gene>
    <name evidence="3" type="ORF">TRIUR3_23900</name>
</gene>
<sequence>MESEEISTNMVVEKEITILIDEDETAEEKFEGEFELKKMDTMMHRFPAGLGLVSISYQCIVPRVVAIGPYHHGKEHLKKMEEVKKAAASYFCPRWDLEPAKAYKEVLSVVEEVRGRYIADEIMEYSRGARLQQPTIPDDAHFAAMMFRDACFLLLYMEAVYSRSFGKEEDEEINASLRRYLFSNRDSIDNDIMLLENQLPWRVVQVLMDVGSEKNRKELFKVVGKFIAGMGNTFKICESLLPETYVWDDKNNPPPHLLALLRRHKTEPGGTVVMVDGNNPPPHLLALLRRPVGTVFIVDGNNPPPDLLALLRRHKTEPGGIVVWVDSIPALLRIQQVESGGNFVFVDATNPPPLLQTKTESDTQQAGNPQSSEKYKREEHVGRCLPLCLPRLPCQEENPMVTSVSAMSPMELEEIGIKLTDNQTAAFSDMDLVKGRLLSELSLAPLSLSDTRASCLVNMAAFEVCTASRYGDCPKNTAVCSSLALLAMFMARKEGVHKLRSKGLLHGPHSDKEMLTFFKSVVMHLPDSGSRFAYIMKEINEYKLKRYIRIILYKWFYNNYVTIIKGLSFLGTLIGLYSAIHSLSQDQKN</sequence>
<keyword evidence="2" id="KW-0472">Membrane</keyword>
<evidence type="ECO:0000313" key="3">
    <source>
        <dbReference type="EMBL" id="EMS56232.1"/>
    </source>
</evidence>
<feature type="transmembrane region" description="Helical" evidence="2">
    <location>
        <begin position="555"/>
        <end position="580"/>
    </location>
</feature>
<protein>
    <submittedName>
        <fullName evidence="3">Uncharacterized protein</fullName>
    </submittedName>
</protein>
<dbReference type="Pfam" id="PF03140">
    <property type="entry name" value="DUF247"/>
    <property type="match status" value="1"/>
</dbReference>
<dbReference type="PANTHER" id="PTHR31549:SF244">
    <property type="entry name" value="OS08G0121500 PROTEIN"/>
    <property type="match status" value="1"/>
</dbReference>
<proteinExistence type="predicted"/>